<feature type="signal peptide" evidence="2">
    <location>
        <begin position="1"/>
        <end position="25"/>
    </location>
</feature>
<keyword evidence="2" id="KW-0732">Signal</keyword>
<feature type="compositionally biased region" description="Basic and acidic residues" evidence="1">
    <location>
        <begin position="118"/>
        <end position="127"/>
    </location>
</feature>
<protein>
    <recommendedName>
        <fullName evidence="5">CopL family metal-binding regulatory protein</fullName>
    </recommendedName>
</protein>
<name>A0ABU9CH59_9BURK</name>
<gene>
    <name evidence="3" type="ORF">AACH10_13170</name>
</gene>
<evidence type="ECO:0008006" key="5">
    <source>
        <dbReference type="Google" id="ProtNLM"/>
    </source>
</evidence>
<organism evidence="3 4">
    <name type="scientific">Pseudaquabacterium inlustre</name>
    <dbReference type="NCBI Taxonomy" id="2984192"/>
    <lineage>
        <taxon>Bacteria</taxon>
        <taxon>Pseudomonadati</taxon>
        <taxon>Pseudomonadota</taxon>
        <taxon>Betaproteobacteria</taxon>
        <taxon>Burkholderiales</taxon>
        <taxon>Sphaerotilaceae</taxon>
        <taxon>Pseudaquabacterium</taxon>
    </lineage>
</organism>
<feature type="chain" id="PRO_5047417516" description="CopL family metal-binding regulatory protein" evidence="2">
    <location>
        <begin position="26"/>
        <end position="127"/>
    </location>
</feature>
<evidence type="ECO:0000256" key="2">
    <source>
        <dbReference type="SAM" id="SignalP"/>
    </source>
</evidence>
<evidence type="ECO:0000313" key="4">
    <source>
        <dbReference type="Proteomes" id="UP001365405"/>
    </source>
</evidence>
<dbReference type="Proteomes" id="UP001365405">
    <property type="component" value="Unassembled WGS sequence"/>
</dbReference>
<evidence type="ECO:0000256" key="1">
    <source>
        <dbReference type="SAM" id="MobiDB-lite"/>
    </source>
</evidence>
<evidence type="ECO:0000313" key="3">
    <source>
        <dbReference type="EMBL" id="MEK8051194.1"/>
    </source>
</evidence>
<dbReference type="RefSeq" id="WP_341410885.1">
    <property type="nucleotide sequence ID" value="NZ_JBBUTH010000007.1"/>
</dbReference>
<comment type="caution">
    <text evidence="3">The sequence shown here is derived from an EMBL/GenBank/DDBJ whole genome shotgun (WGS) entry which is preliminary data.</text>
</comment>
<proteinExistence type="predicted"/>
<accession>A0ABU9CH59</accession>
<dbReference type="EMBL" id="JBBUTH010000007">
    <property type="protein sequence ID" value="MEK8051194.1"/>
    <property type="molecule type" value="Genomic_DNA"/>
</dbReference>
<reference evidence="3 4" key="1">
    <citation type="submission" date="2024-04" db="EMBL/GenBank/DDBJ databases">
        <title>Novel species of the genus Ideonella isolated from streams.</title>
        <authorList>
            <person name="Lu H."/>
        </authorList>
    </citation>
    <scope>NUCLEOTIDE SEQUENCE [LARGE SCALE GENOMIC DNA]</scope>
    <source>
        <strain evidence="3 4">DXS22W</strain>
    </source>
</reference>
<sequence length="127" mass="13124">MRPLFHLVLHALLAMLLLAAGSASAASHRHGAVQDATPVALAAEARPAAPHAACDPHRHTGSAMATHGSTPRCRQACLALSAGFAAVLPVQVPALWLAHGASARLDAQPTLPPGRVVMPERRPPRAI</sequence>
<feature type="region of interest" description="Disordered" evidence="1">
    <location>
        <begin position="108"/>
        <end position="127"/>
    </location>
</feature>
<keyword evidence="4" id="KW-1185">Reference proteome</keyword>